<dbReference type="Gene3D" id="3.40.50.150">
    <property type="entry name" value="Vaccinia Virus protein VP39"/>
    <property type="match status" value="1"/>
</dbReference>
<protein>
    <submittedName>
        <fullName evidence="2">Methyltransferase domain-containing protein</fullName>
    </submittedName>
</protein>
<dbReference type="GO" id="GO:0032259">
    <property type="term" value="P:methylation"/>
    <property type="evidence" value="ECO:0007669"/>
    <property type="project" value="UniProtKB-KW"/>
</dbReference>
<organism evidence="2 3">
    <name type="scientific">Vibrio astriarenae</name>
    <dbReference type="NCBI Taxonomy" id="1481923"/>
    <lineage>
        <taxon>Bacteria</taxon>
        <taxon>Pseudomonadati</taxon>
        <taxon>Pseudomonadota</taxon>
        <taxon>Gammaproteobacteria</taxon>
        <taxon>Vibrionales</taxon>
        <taxon>Vibrionaceae</taxon>
        <taxon>Vibrio</taxon>
    </lineage>
</organism>
<dbReference type="GO" id="GO:0008757">
    <property type="term" value="F:S-adenosylmethionine-dependent methyltransferase activity"/>
    <property type="evidence" value="ECO:0007669"/>
    <property type="project" value="InterPro"/>
</dbReference>
<feature type="domain" description="Methyltransferase type 11" evidence="1">
    <location>
        <begin position="44"/>
        <end position="138"/>
    </location>
</feature>
<dbReference type="InterPro" id="IPR013216">
    <property type="entry name" value="Methyltransf_11"/>
</dbReference>
<keyword evidence="3" id="KW-1185">Reference proteome</keyword>
<dbReference type="AlphaFoldDB" id="A0A7Z2T7Z1"/>
<keyword evidence="2" id="KW-0808">Transferase</keyword>
<evidence type="ECO:0000259" key="1">
    <source>
        <dbReference type="Pfam" id="PF08241"/>
    </source>
</evidence>
<dbReference type="Proteomes" id="UP000464262">
    <property type="component" value="Chromosome 2"/>
</dbReference>
<accession>A0A7Z2T7Z1</accession>
<dbReference type="InterPro" id="IPR029063">
    <property type="entry name" value="SAM-dependent_MTases_sf"/>
</dbReference>
<evidence type="ECO:0000313" key="2">
    <source>
        <dbReference type="EMBL" id="QIA66059.1"/>
    </source>
</evidence>
<dbReference type="CDD" id="cd02440">
    <property type="entry name" value="AdoMet_MTases"/>
    <property type="match status" value="1"/>
</dbReference>
<proteinExistence type="predicted"/>
<keyword evidence="2" id="KW-0489">Methyltransferase</keyword>
<gene>
    <name evidence="2" type="ORF">GT360_21450</name>
</gene>
<dbReference type="Pfam" id="PF08241">
    <property type="entry name" value="Methyltransf_11"/>
    <property type="match status" value="1"/>
</dbReference>
<dbReference type="PANTHER" id="PTHR43861">
    <property type="entry name" value="TRANS-ACONITATE 2-METHYLTRANSFERASE-RELATED"/>
    <property type="match status" value="1"/>
</dbReference>
<dbReference type="KEGG" id="vas:GT360_21450"/>
<name>A0A7Z2T7Z1_9VIBR</name>
<evidence type="ECO:0000313" key="3">
    <source>
        <dbReference type="Proteomes" id="UP000464262"/>
    </source>
</evidence>
<sequence length="233" mass="26368">MSDMYTKHASKYGEVVKENIYNALLERPSTMAMLDNLSGKRVIDMGCGSGIYTEWFLTQGVESVTCIDASTDMVELVKAKMGDQVNAYVQDLSLGLPNEADNSADVIVCPLVLHYIEDLKPVFQEVYRVLKPEGYMVFSTHHPFADFECSVTKNYFDRELIEEEWNTVGEPVTVRFFRRSLTEITEAISASGLAISKISEGEVDERAKAISEDIYHHLKANPNFIFIRCDKLR</sequence>
<dbReference type="SUPFAM" id="SSF53335">
    <property type="entry name" value="S-adenosyl-L-methionine-dependent methyltransferases"/>
    <property type="match status" value="1"/>
</dbReference>
<reference evidence="2 3" key="1">
    <citation type="submission" date="2020-01" db="EMBL/GenBank/DDBJ databases">
        <title>Whole genome and functional gene identification of agarase of Vibrio HN897.</title>
        <authorList>
            <person name="Liu Y."/>
            <person name="Zhao Z."/>
        </authorList>
    </citation>
    <scope>NUCLEOTIDE SEQUENCE [LARGE SCALE GENOMIC DNA]</scope>
    <source>
        <strain evidence="2 3">HN897</strain>
    </source>
</reference>
<dbReference type="EMBL" id="CP047476">
    <property type="protein sequence ID" value="QIA66059.1"/>
    <property type="molecule type" value="Genomic_DNA"/>
</dbReference>
<dbReference type="RefSeq" id="WP_164651021.1">
    <property type="nucleotide sequence ID" value="NZ_CP047476.1"/>
</dbReference>